<dbReference type="EMBL" id="UFAJ01000879">
    <property type="protein sequence ID" value="SSD61765.1"/>
    <property type="molecule type" value="Genomic_DNA"/>
</dbReference>
<keyword evidence="6 9" id="KW-0811">Translocation</keyword>
<keyword evidence="9" id="KW-0472">Membrane</keyword>
<comment type="function">
    <text evidence="9">Functions as a component of the nuclear pore complex (NPC).</text>
</comment>
<comment type="similarity">
    <text evidence="2 9">Belongs to the nucleoporin Nup85 family.</text>
</comment>
<keyword evidence="5 9" id="KW-0653">Protein transport</keyword>
<dbReference type="GO" id="GO:0031965">
    <property type="term" value="C:nuclear membrane"/>
    <property type="evidence" value="ECO:0007669"/>
    <property type="project" value="UniProtKB-UniRule"/>
</dbReference>
<evidence type="ECO:0000256" key="9">
    <source>
        <dbReference type="RuleBase" id="RU365073"/>
    </source>
</evidence>
<protein>
    <recommendedName>
        <fullName evidence="9">Nuclear pore complex protein Nup85</fullName>
    </recommendedName>
</protein>
<dbReference type="GO" id="GO:0045893">
    <property type="term" value="P:positive regulation of DNA-templated transcription"/>
    <property type="evidence" value="ECO:0007669"/>
    <property type="project" value="TreeGrafter"/>
</dbReference>
<dbReference type="GO" id="GO:0031080">
    <property type="term" value="C:nuclear pore outer ring"/>
    <property type="evidence" value="ECO:0007669"/>
    <property type="project" value="TreeGrafter"/>
</dbReference>
<keyword evidence="11" id="KW-1185">Reference proteome</keyword>
<dbReference type="GO" id="GO:0017056">
    <property type="term" value="F:structural constituent of nuclear pore"/>
    <property type="evidence" value="ECO:0007669"/>
    <property type="project" value="TreeGrafter"/>
</dbReference>
<comment type="subcellular location">
    <subcellularLocation>
        <location evidence="1 9">Nucleus</location>
        <location evidence="1 9">Nuclear pore complex</location>
    </subcellularLocation>
</comment>
<dbReference type="AlphaFoldDB" id="A0A376BAQ5"/>
<evidence type="ECO:0000256" key="2">
    <source>
        <dbReference type="ARBA" id="ARBA00005573"/>
    </source>
</evidence>
<dbReference type="PANTHER" id="PTHR13373:SF21">
    <property type="entry name" value="NUCLEAR PORE COMPLEX PROTEIN NUP85"/>
    <property type="match status" value="1"/>
</dbReference>
<dbReference type="GO" id="GO:0006406">
    <property type="term" value="P:mRNA export from nucleus"/>
    <property type="evidence" value="ECO:0007669"/>
    <property type="project" value="TreeGrafter"/>
</dbReference>
<evidence type="ECO:0000313" key="10">
    <source>
        <dbReference type="EMBL" id="SSD61765.1"/>
    </source>
</evidence>
<gene>
    <name evidence="10" type="ORF">SCODWIG_03526</name>
</gene>
<evidence type="ECO:0000313" key="11">
    <source>
        <dbReference type="Proteomes" id="UP000262825"/>
    </source>
</evidence>
<dbReference type="InterPro" id="IPR011502">
    <property type="entry name" value="Nucleoporin_Nup85"/>
</dbReference>
<evidence type="ECO:0000256" key="3">
    <source>
        <dbReference type="ARBA" id="ARBA00022448"/>
    </source>
</evidence>
<evidence type="ECO:0000256" key="4">
    <source>
        <dbReference type="ARBA" id="ARBA00022816"/>
    </source>
</evidence>
<dbReference type="PANTHER" id="PTHR13373">
    <property type="entry name" value="FROUNT PROTEIN-RELATED"/>
    <property type="match status" value="1"/>
</dbReference>
<sequence length="771" mass="88495">MNSGTNTTNMNDAMKSTKNLLMSTTALDFLNDIENKNQNNYEDGMIDNTVNATNSLVSQSFNGVYKKFKFNPICESGVSYFNKNKDTSPPLYFWDTQLEEGLNDTSGSNTMTTNNVIISDVVDVDYISKLFELYYDLTPEHRHDSGKLTTYGIINKQEIVEHFELVDLCFEDLSNELDIYLNKKQQQQHDSAVVISLQELLNIVNCLKTFQFYCIKNGPDEYLDSNFFSNLKEWVNKCDGEPDINDVENFMANSVDNVEIFYKLVIRFVLRGLFKQAINLLITWRDTTACKYINNEQHYEAIIQLLENYPFDNEQHFREWKNYTAELTTMVNSTGSDSRDTGDKELQQYWFNKLVYVLNGSKHEIATLSDKWYECLSGLFFFYIPTMKLLPEYLQISLQNKSTTGIWEDCCVDVLCNRLLNILPVLESLNQPTAAFIAGLLESRGLIPTPVDVVGTSDVFKPSLASYMLYQLSLKIVTPTSTSIILAGDNNDCVLYKRLFSISFGILNVSGYHPYIRETISELLLHYPIINNDDFEYCLTVAAKWKLPNTLSKLYERLAVKMITEEKNLLEGLLYLSKVIETTKDFKSVSYVEKKITAYSLALVRDKLSGCGNASIRSNLLLVDEVIKKQEDNNTDVVLPKILKQSLSPYAVLLKCYAFNDTGKFSKLVSAVCTLLEFKYLNQDCKVMILYKFIWPYLTSNRSGGMKNVDVPLLLRLIKTIQDIKEDCNAKDDGHTFFIEIQNEFPDRRGFLIELKKLLNTVFCRRSSLYV</sequence>
<comment type="subunit">
    <text evidence="9">Component of the nuclear pore complex (NPC).</text>
</comment>
<evidence type="ECO:0000256" key="1">
    <source>
        <dbReference type="ARBA" id="ARBA00004567"/>
    </source>
</evidence>
<dbReference type="Proteomes" id="UP000262825">
    <property type="component" value="Unassembled WGS sequence"/>
</dbReference>
<organism evidence="10 11">
    <name type="scientific">Saccharomycodes ludwigii</name>
    <dbReference type="NCBI Taxonomy" id="36035"/>
    <lineage>
        <taxon>Eukaryota</taxon>
        <taxon>Fungi</taxon>
        <taxon>Dikarya</taxon>
        <taxon>Ascomycota</taxon>
        <taxon>Saccharomycotina</taxon>
        <taxon>Saccharomycetes</taxon>
        <taxon>Saccharomycodales</taxon>
        <taxon>Saccharomycodaceae</taxon>
        <taxon>Saccharomycodes</taxon>
    </lineage>
</organism>
<keyword evidence="4 9" id="KW-0509">mRNA transport</keyword>
<evidence type="ECO:0000256" key="5">
    <source>
        <dbReference type="ARBA" id="ARBA00022927"/>
    </source>
</evidence>
<evidence type="ECO:0000256" key="6">
    <source>
        <dbReference type="ARBA" id="ARBA00023010"/>
    </source>
</evidence>
<dbReference type="Pfam" id="PF07575">
    <property type="entry name" value="Nucleopor_Nup85"/>
    <property type="match status" value="1"/>
</dbReference>
<accession>A0A376BAQ5</accession>
<reference evidence="11" key="1">
    <citation type="submission" date="2018-06" db="EMBL/GenBank/DDBJ databases">
        <authorList>
            <person name="Guldener U."/>
        </authorList>
    </citation>
    <scope>NUCLEOTIDE SEQUENCE [LARGE SCALE GENOMIC DNA]</scope>
    <source>
        <strain evidence="11">UTAD17</strain>
    </source>
</reference>
<evidence type="ECO:0000256" key="7">
    <source>
        <dbReference type="ARBA" id="ARBA00023132"/>
    </source>
</evidence>
<evidence type="ECO:0000256" key="8">
    <source>
        <dbReference type="ARBA" id="ARBA00023242"/>
    </source>
</evidence>
<dbReference type="VEuPathDB" id="FungiDB:SCODWIG_03526"/>
<proteinExistence type="inferred from homology"/>
<keyword evidence="7 9" id="KW-0906">Nuclear pore complex</keyword>
<dbReference type="GO" id="GO:0006606">
    <property type="term" value="P:protein import into nucleus"/>
    <property type="evidence" value="ECO:0007669"/>
    <property type="project" value="TreeGrafter"/>
</dbReference>
<keyword evidence="3 9" id="KW-0813">Transport</keyword>
<name>A0A376BAQ5_9ASCO</name>
<keyword evidence="8 9" id="KW-0539">Nucleus</keyword>